<dbReference type="PANTHER" id="PTHR43133:SF8">
    <property type="entry name" value="RNA POLYMERASE SIGMA FACTOR HI_1459-RELATED"/>
    <property type="match status" value="1"/>
</dbReference>
<evidence type="ECO:0000313" key="6">
    <source>
        <dbReference type="EMBL" id="QEL14419.1"/>
    </source>
</evidence>
<dbReference type="AlphaFoldDB" id="A0A5C1A5J6"/>
<dbReference type="InterPro" id="IPR013325">
    <property type="entry name" value="RNA_pol_sigma_r2"/>
</dbReference>
<evidence type="ECO:0000256" key="3">
    <source>
        <dbReference type="ARBA" id="ARBA00023125"/>
    </source>
</evidence>
<keyword evidence="7" id="KW-1185">Reference proteome</keyword>
<dbReference type="GO" id="GO:0006352">
    <property type="term" value="P:DNA-templated transcription initiation"/>
    <property type="evidence" value="ECO:0007669"/>
    <property type="project" value="InterPro"/>
</dbReference>
<dbReference type="InterPro" id="IPR014284">
    <property type="entry name" value="RNA_pol_sigma-70_dom"/>
</dbReference>
<keyword evidence="1" id="KW-0805">Transcription regulation</keyword>
<evidence type="ECO:0000313" key="7">
    <source>
        <dbReference type="Proteomes" id="UP000324974"/>
    </source>
</evidence>
<organism evidence="6 7">
    <name type="scientific">Limnoglobus roseus</name>
    <dbReference type="NCBI Taxonomy" id="2598579"/>
    <lineage>
        <taxon>Bacteria</taxon>
        <taxon>Pseudomonadati</taxon>
        <taxon>Planctomycetota</taxon>
        <taxon>Planctomycetia</taxon>
        <taxon>Gemmatales</taxon>
        <taxon>Gemmataceae</taxon>
        <taxon>Limnoglobus</taxon>
    </lineage>
</organism>
<reference evidence="7" key="1">
    <citation type="submission" date="2019-08" db="EMBL/GenBank/DDBJ databases">
        <title>Limnoglobus roseus gen. nov., sp. nov., a novel freshwater planctomycete with a giant genome from the family Gemmataceae.</title>
        <authorList>
            <person name="Kulichevskaya I.S."/>
            <person name="Naumoff D.G."/>
            <person name="Miroshnikov K."/>
            <person name="Ivanova A."/>
            <person name="Philippov D.A."/>
            <person name="Hakobyan A."/>
            <person name="Rijpstra I.C."/>
            <person name="Sinninghe Damste J.S."/>
            <person name="Liesack W."/>
            <person name="Dedysh S.N."/>
        </authorList>
    </citation>
    <scope>NUCLEOTIDE SEQUENCE [LARGE SCALE GENOMIC DNA]</scope>
    <source>
        <strain evidence="7">PX52</strain>
    </source>
</reference>
<dbReference type="OrthoDB" id="281047at2"/>
<feature type="domain" description="RNA polymerase sigma-70 region 2" evidence="5">
    <location>
        <begin position="25"/>
        <end position="91"/>
    </location>
</feature>
<keyword evidence="4" id="KW-0804">Transcription</keyword>
<gene>
    <name evidence="6" type="ORF">PX52LOC_01307</name>
</gene>
<dbReference type="PANTHER" id="PTHR43133">
    <property type="entry name" value="RNA POLYMERASE ECF-TYPE SIGMA FACTO"/>
    <property type="match status" value="1"/>
</dbReference>
<dbReference type="RefSeq" id="WP_149109310.1">
    <property type="nucleotide sequence ID" value="NZ_CP042425.1"/>
</dbReference>
<proteinExistence type="predicted"/>
<dbReference type="Proteomes" id="UP000324974">
    <property type="component" value="Chromosome"/>
</dbReference>
<dbReference type="SUPFAM" id="SSF88946">
    <property type="entry name" value="Sigma2 domain of RNA polymerase sigma factors"/>
    <property type="match status" value="1"/>
</dbReference>
<evidence type="ECO:0000256" key="4">
    <source>
        <dbReference type="ARBA" id="ARBA00023163"/>
    </source>
</evidence>
<dbReference type="GO" id="GO:0016987">
    <property type="term" value="F:sigma factor activity"/>
    <property type="evidence" value="ECO:0007669"/>
    <property type="project" value="UniProtKB-KW"/>
</dbReference>
<dbReference type="InterPro" id="IPR039425">
    <property type="entry name" value="RNA_pol_sigma-70-like"/>
</dbReference>
<evidence type="ECO:0000256" key="2">
    <source>
        <dbReference type="ARBA" id="ARBA00023082"/>
    </source>
</evidence>
<protein>
    <submittedName>
        <fullName evidence="6">Sigma-70 family RNA polymerase sigma factor</fullName>
    </submittedName>
</protein>
<evidence type="ECO:0000259" key="5">
    <source>
        <dbReference type="Pfam" id="PF04542"/>
    </source>
</evidence>
<dbReference type="GO" id="GO:0003677">
    <property type="term" value="F:DNA binding"/>
    <property type="evidence" value="ECO:0007669"/>
    <property type="project" value="UniProtKB-KW"/>
</dbReference>
<keyword evidence="2" id="KW-0731">Sigma factor</keyword>
<dbReference type="InterPro" id="IPR007627">
    <property type="entry name" value="RNA_pol_sigma70_r2"/>
</dbReference>
<name>A0A5C1A5J6_9BACT</name>
<sequence length="187" mass="21821">MHTTSATLLERVKRLGDSEAWSRFVRLYTPVLYGWAKQMGLHHDDAVDLVQDVFAVLVQKLPEFEYESHKRFRGWLWTVTRRRWVERQRRAALPVDRGQDPDQVAAARSDTPEIDEKEFHAHFLRHIVPTFQGQFQESTWRAFWKHVVEGRPVPEVAAEEGLTVAAVYKAKLRVTAHLHKELGDVLM</sequence>
<evidence type="ECO:0000256" key="1">
    <source>
        <dbReference type="ARBA" id="ARBA00023015"/>
    </source>
</evidence>
<dbReference type="NCBIfam" id="TIGR02937">
    <property type="entry name" value="sigma70-ECF"/>
    <property type="match status" value="1"/>
</dbReference>
<keyword evidence="3" id="KW-0238">DNA-binding</keyword>
<dbReference type="Pfam" id="PF04542">
    <property type="entry name" value="Sigma70_r2"/>
    <property type="match status" value="1"/>
</dbReference>
<dbReference type="Gene3D" id="1.10.1740.10">
    <property type="match status" value="1"/>
</dbReference>
<accession>A0A5C1A5J6</accession>
<dbReference type="KEGG" id="lrs:PX52LOC_01307"/>
<dbReference type="EMBL" id="CP042425">
    <property type="protein sequence ID" value="QEL14419.1"/>
    <property type="molecule type" value="Genomic_DNA"/>
</dbReference>